<keyword evidence="6" id="KW-1185">Reference proteome</keyword>
<dbReference type="HAMAP" id="MF_00528">
    <property type="entry name" value="Maf"/>
    <property type="match status" value="1"/>
</dbReference>
<dbReference type="GO" id="GO:0047429">
    <property type="term" value="F:nucleoside triphosphate diphosphatase activity"/>
    <property type="evidence" value="ECO:0007669"/>
    <property type="project" value="UniProtKB-EC"/>
</dbReference>
<proteinExistence type="inferred from homology"/>
<dbReference type="KEGG" id="taw:EI545_10795"/>
<dbReference type="EC" id="3.6.1.9" evidence="4"/>
<comment type="subcellular location">
    <subcellularLocation>
        <location evidence="4">Cytoplasm</location>
    </subcellularLocation>
</comment>
<evidence type="ECO:0000256" key="3">
    <source>
        <dbReference type="ARBA" id="ARBA00023080"/>
    </source>
</evidence>
<dbReference type="InterPro" id="IPR029001">
    <property type="entry name" value="ITPase-like_fam"/>
</dbReference>
<accession>A0A3S8U6Y3</accession>
<evidence type="ECO:0000256" key="2">
    <source>
        <dbReference type="ARBA" id="ARBA00022801"/>
    </source>
</evidence>
<comment type="caution">
    <text evidence="4">Lacks conserved residue(s) required for the propagation of feature annotation.</text>
</comment>
<protein>
    <recommendedName>
        <fullName evidence="4">Nucleoside triphosphate pyrophosphatase</fullName>
        <ecNumber evidence="4">3.6.1.9</ecNumber>
    </recommendedName>
    <alternativeName>
        <fullName evidence="4">Nucleotide pyrophosphatase</fullName>
        <shortName evidence="4">Nucleotide PPase</shortName>
    </alternativeName>
</protein>
<dbReference type="GO" id="GO:0005737">
    <property type="term" value="C:cytoplasm"/>
    <property type="evidence" value="ECO:0007669"/>
    <property type="project" value="UniProtKB-SubCell"/>
</dbReference>
<comment type="similarity">
    <text evidence="4">Belongs to the Maf family.</text>
</comment>
<dbReference type="Proteomes" id="UP000282002">
    <property type="component" value="Chromosome"/>
</dbReference>
<comment type="function">
    <text evidence="4">Nucleoside triphosphate pyrophosphatase. May have a dual role in cell division arrest and in preventing the incorporation of modified nucleotides into cellular nucleic acids.</text>
</comment>
<evidence type="ECO:0000256" key="1">
    <source>
        <dbReference type="ARBA" id="ARBA00001968"/>
    </source>
</evidence>
<dbReference type="InterPro" id="IPR003697">
    <property type="entry name" value="Maf-like"/>
</dbReference>
<reference evidence="5 6" key="1">
    <citation type="submission" date="2018-12" db="EMBL/GenBank/DDBJ databases">
        <title>Complete genome sequencing of Tabrizicola sp. K13M18.</title>
        <authorList>
            <person name="Bae J.-W."/>
        </authorList>
    </citation>
    <scope>NUCLEOTIDE SEQUENCE [LARGE SCALE GENOMIC DNA]</scope>
    <source>
        <strain evidence="5 6">K13M18</strain>
    </source>
</reference>
<evidence type="ECO:0000256" key="4">
    <source>
        <dbReference type="HAMAP-Rule" id="MF_00528"/>
    </source>
</evidence>
<comment type="catalytic activity">
    <reaction evidence="4">
        <text>a 2'-deoxyribonucleoside 5'-triphosphate + H2O = a 2'-deoxyribonucleoside 5'-phosphate + diphosphate + H(+)</text>
        <dbReference type="Rhea" id="RHEA:44644"/>
        <dbReference type="ChEBI" id="CHEBI:15377"/>
        <dbReference type="ChEBI" id="CHEBI:15378"/>
        <dbReference type="ChEBI" id="CHEBI:33019"/>
        <dbReference type="ChEBI" id="CHEBI:61560"/>
        <dbReference type="ChEBI" id="CHEBI:65317"/>
        <dbReference type="EC" id="3.6.1.9"/>
    </reaction>
</comment>
<comment type="catalytic activity">
    <reaction evidence="4">
        <text>a ribonucleoside 5'-triphosphate + H2O = a ribonucleoside 5'-phosphate + diphosphate + H(+)</text>
        <dbReference type="Rhea" id="RHEA:23996"/>
        <dbReference type="ChEBI" id="CHEBI:15377"/>
        <dbReference type="ChEBI" id="CHEBI:15378"/>
        <dbReference type="ChEBI" id="CHEBI:33019"/>
        <dbReference type="ChEBI" id="CHEBI:58043"/>
        <dbReference type="ChEBI" id="CHEBI:61557"/>
        <dbReference type="EC" id="3.6.1.9"/>
    </reaction>
</comment>
<gene>
    <name evidence="5" type="ORF">EI545_10795</name>
</gene>
<keyword evidence="3 4" id="KW-0546">Nucleotide metabolism</keyword>
<comment type="cofactor">
    <cofactor evidence="1 4">
        <name>a divalent metal cation</name>
        <dbReference type="ChEBI" id="CHEBI:60240"/>
    </cofactor>
</comment>
<feature type="active site" description="Proton acceptor" evidence="4">
    <location>
        <position position="74"/>
    </location>
</feature>
<sequence length="197" mass="21863">MAFVLASTSPIRLQLLRSAGLEVETVAPRVDEETARVSLLAEGAKPRDVADALAEMKARKVADRRPADLVLGCDQVLEFEGTIFAKPESPDQARDHLRLLRGKSHRLLSAIVAYENAEPVWRHVAEARLTMHDLTDGYIDAYLARNWDSVRHSVGCYKIEEEGVRLFSAIVGDHFTILGLPLLPLLAWLGTRGMIAR</sequence>
<dbReference type="AlphaFoldDB" id="A0A3S8U6Y3"/>
<dbReference type="RefSeq" id="WP_125325484.1">
    <property type="nucleotide sequence ID" value="NZ_CP034328.1"/>
</dbReference>
<dbReference type="PANTHER" id="PTHR43213:SF5">
    <property type="entry name" value="BIFUNCTIONAL DTTP_UTP PYROPHOSPHATASE_METHYLTRANSFERASE PROTEIN-RELATED"/>
    <property type="match status" value="1"/>
</dbReference>
<dbReference type="OrthoDB" id="9813962at2"/>
<dbReference type="PIRSF" id="PIRSF006305">
    <property type="entry name" value="Maf"/>
    <property type="match status" value="1"/>
</dbReference>
<dbReference type="SUPFAM" id="SSF52972">
    <property type="entry name" value="ITPase-like"/>
    <property type="match status" value="1"/>
</dbReference>
<dbReference type="PANTHER" id="PTHR43213">
    <property type="entry name" value="BIFUNCTIONAL DTTP/UTP PYROPHOSPHATASE/METHYLTRANSFERASE PROTEIN-RELATED"/>
    <property type="match status" value="1"/>
</dbReference>
<dbReference type="Pfam" id="PF02545">
    <property type="entry name" value="Maf"/>
    <property type="match status" value="1"/>
</dbReference>
<organism evidence="5 6">
    <name type="scientific">Tabrizicola piscis</name>
    <dbReference type="NCBI Taxonomy" id="2494374"/>
    <lineage>
        <taxon>Bacteria</taxon>
        <taxon>Pseudomonadati</taxon>
        <taxon>Pseudomonadota</taxon>
        <taxon>Alphaproteobacteria</taxon>
        <taxon>Rhodobacterales</taxon>
        <taxon>Paracoccaceae</taxon>
        <taxon>Tabrizicola</taxon>
    </lineage>
</organism>
<dbReference type="EMBL" id="CP034328">
    <property type="protein sequence ID" value="AZL59289.1"/>
    <property type="molecule type" value="Genomic_DNA"/>
</dbReference>
<evidence type="ECO:0000313" key="6">
    <source>
        <dbReference type="Proteomes" id="UP000282002"/>
    </source>
</evidence>
<dbReference type="GO" id="GO:0009117">
    <property type="term" value="P:nucleotide metabolic process"/>
    <property type="evidence" value="ECO:0007669"/>
    <property type="project" value="UniProtKB-KW"/>
</dbReference>
<evidence type="ECO:0000313" key="5">
    <source>
        <dbReference type="EMBL" id="AZL59289.1"/>
    </source>
</evidence>
<name>A0A3S8U6Y3_9RHOB</name>
<keyword evidence="2 4" id="KW-0378">Hydrolase</keyword>
<dbReference type="CDD" id="cd00555">
    <property type="entry name" value="Maf"/>
    <property type="match status" value="1"/>
</dbReference>
<dbReference type="Gene3D" id="3.90.950.10">
    <property type="match status" value="1"/>
</dbReference>
<keyword evidence="4" id="KW-0963">Cytoplasm</keyword>